<evidence type="ECO:0000256" key="1">
    <source>
        <dbReference type="SAM" id="Phobius"/>
    </source>
</evidence>
<protein>
    <recommendedName>
        <fullName evidence="4">Transmembrane protein</fullName>
    </recommendedName>
</protein>
<organism evidence="2 3">
    <name type="scientific">Candidatus Cryptobacteroides merdigallinarum</name>
    <dbReference type="NCBI Taxonomy" id="2840770"/>
    <lineage>
        <taxon>Bacteria</taxon>
        <taxon>Pseudomonadati</taxon>
        <taxon>Bacteroidota</taxon>
        <taxon>Bacteroidia</taxon>
        <taxon>Bacteroidales</taxon>
        <taxon>Candidatus Cryptobacteroides</taxon>
    </lineage>
</organism>
<comment type="caution">
    <text evidence="2">The sequence shown here is derived from an EMBL/GenBank/DDBJ whole genome shotgun (WGS) entry which is preliminary data.</text>
</comment>
<keyword evidence="1" id="KW-0812">Transmembrane</keyword>
<feature type="transmembrane region" description="Helical" evidence="1">
    <location>
        <begin position="159"/>
        <end position="178"/>
    </location>
</feature>
<feature type="transmembrane region" description="Helical" evidence="1">
    <location>
        <begin position="136"/>
        <end position="152"/>
    </location>
</feature>
<feature type="transmembrane region" description="Helical" evidence="1">
    <location>
        <begin position="72"/>
        <end position="92"/>
    </location>
</feature>
<evidence type="ECO:0000313" key="3">
    <source>
        <dbReference type="Proteomes" id="UP000810252"/>
    </source>
</evidence>
<gene>
    <name evidence="2" type="ORF">IAC29_05535</name>
</gene>
<dbReference type="Pfam" id="PF19540">
    <property type="entry name" value="DUF6064"/>
    <property type="match status" value="1"/>
</dbReference>
<accession>A0A9D9ELC4</accession>
<feature type="transmembrane region" description="Helical" evidence="1">
    <location>
        <begin position="104"/>
        <end position="124"/>
    </location>
</feature>
<reference evidence="2" key="2">
    <citation type="journal article" date="2021" name="PeerJ">
        <title>Extensive microbial diversity within the chicken gut microbiome revealed by metagenomics and culture.</title>
        <authorList>
            <person name="Gilroy R."/>
            <person name="Ravi A."/>
            <person name="Getino M."/>
            <person name="Pursley I."/>
            <person name="Horton D.L."/>
            <person name="Alikhan N.F."/>
            <person name="Baker D."/>
            <person name="Gharbi K."/>
            <person name="Hall N."/>
            <person name="Watson M."/>
            <person name="Adriaenssens E.M."/>
            <person name="Foster-Nyarko E."/>
            <person name="Jarju S."/>
            <person name="Secka A."/>
            <person name="Antonio M."/>
            <person name="Oren A."/>
            <person name="Chaudhuri R.R."/>
            <person name="La Ragione R."/>
            <person name="Hildebrand F."/>
            <person name="Pallen M.J."/>
        </authorList>
    </citation>
    <scope>NUCLEOTIDE SEQUENCE</scope>
    <source>
        <strain evidence="2">20514</strain>
    </source>
</reference>
<keyword evidence="1" id="KW-1133">Transmembrane helix</keyword>
<dbReference type="AlphaFoldDB" id="A0A9D9ELC4"/>
<sequence length="234" mass="26460">MMEEIFWNSISAYNAATWPWQLAFVAVAAVLTLVLWFRPARWARTAMKIYMVAVSLWIAFVYYMKFAAARDFSNVLTIFWCMVAASWLYDLVTGFSTFQKSGKTRFWGAVMLLLPLAYPLISIARGLEFPQVTTPVIPSAVALYMLGMLMAFNRKINFFAFIFIFHWAIIAMSKISIFNIPEDILLAAACIPSMAVFFIRAVRSAGQEYKPSRKYVEVLIVAVALVAGACMFIA</sequence>
<dbReference type="InterPro" id="IPR045708">
    <property type="entry name" value="DUF6064"/>
</dbReference>
<keyword evidence="1" id="KW-0472">Membrane</keyword>
<dbReference type="EMBL" id="JADIMQ010000079">
    <property type="protein sequence ID" value="MBO8448715.1"/>
    <property type="molecule type" value="Genomic_DNA"/>
</dbReference>
<feature type="transmembrane region" description="Helical" evidence="1">
    <location>
        <begin position="184"/>
        <end position="203"/>
    </location>
</feature>
<proteinExistence type="predicted"/>
<dbReference type="Proteomes" id="UP000810252">
    <property type="component" value="Unassembled WGS sequence"/>
</dbReference>
<feature type="transmembrane region" description="Helical" evidence="1">
    <location>
        <begin position="49"/>
        <end position="66"/>
    </location>
</feature>
<evidence type="ECO:0000313" key="2">
    <source>
        <dbReference type="EMBL" id="MBO8448715.1"/>
    </source>
</evidence>
<feature type="transmembrane region" description="Helical" evidence="1">
    <location>
        <begin position="215"/>
        <end position="233"/>
    </location>
</feature>
<name>A0A9D9ELC4_9BACT</name>
<evidence type="ECO:0008006" key="4">
    <source>
        <dbReference type="Google" id="ProtNLM"/>
    </source>
</evidence>
<reference evidence="2" key="1">
    <citation type="submission" date="2020-10" db="EMBL/GenBank/DDBJ databases">
        <authorList>
            <person name="Gilroy R."/>
        </authorList>
    </citation>
    <scope>NUCLEOTIDE SEQUENCE</scope>
    <source>
        <strain evidence="2">20514</strain>
    </source>
</reference>
<feature type="transmembrane region" description="Helical" evidence="1">
    <location>
        <begin position="20"/>
        <end position="37"/>
    </location>
</feature>